<keyword evidence="7" id="KW-0460">Magnesium</keyword>
<gene>
    <name evidence="15" type="primary">nucA</name>
    <name evidence="15" type="ORF">HC248_02686</name>
</gene>
<comment type="similarity">
    <text evidence="2 10">Belongs to the DNA/RNA non-specific endonuclease family.</text>
</comment>
<dbReference type="InterPro" id="IPR044929">
    <property type="entry name" value="DNA/RNA_non-sp_Endonuclease_sf"/>
</dbReference>
<dbReference type="EMBL" id="CP051461">
    <property type="protein sequence ID" value="QJC57361.1"/>
    <property type="molecule type" value="Genomic_DNA"/>
</dbReference>
<evidence type="ECO:0000313" key="15">
    <source>
        <dbReference type="EMBL" id="QJC57361.1"/>
    </source>
</evidence>
<dbReference type="PROSITE" id="PS51257">
    <property type="entry name" value="PROKAR_LIPOPROTEIN"/>
    <property type="match status" value="1"/>
</dbReference>
<dbReference type="InterPro" id="IPR018524">
    <property type="entry name" value="DNA/RNA_endonuclease_AS"/>
</dbReference>
<keyword evidence="16" id="KW-1185">Reference proteome</keyword>
<proteinExistence type="inferred from homology"/>
<dbReference type="InterPro" id="IPR001604">
    <property type="entry name" value="Endo_G_ENPP1-like_dom"/>
</dbReference>
<dbReference type="GO" id="GO:0016787">
    <property type="term" value="F:hydrolase activity"/>
    <property type="evidence" value="ECO:0007669"/>
    <property type="project" value="UniProtKB-KW"/>
</dbReference>
<sequence>MINMFKVVPVVALFLVTNLITTSALASTACPQHFTGGQAPSISNPKLKPRSQEVCFEAFAVLHSGLSRTPIYSAEHLTRSRLELAKKLSRKDSFHAESELPERDRAELADYSRSGYDRGHMSPNADMPNRSAQAESFSLANMVPQVHANNAGVWAGIEAAARQLARTEGEVYVLSGPLFDGNEIEKIGNVLVPTHLWKLLYSPQQQRAGAYLISNDQSQDYASISVSDLETKTGLKLLPSVSQSVRDSGMQLPNPSSSRSNSANNAASNKKNNPEVEEFKPSEVALKLINEVLRLLVNAFKQAT</sequence>
<feature type="region of interest" description="Disordered" evidence="11">
    <location>
        <begin position="245"/>
        <end position="277"/>
    </location>
</feature>
<evidence type="ECO:0000256" key="2">
    <source>
        <dbReference type="ARBA" id="ARBA00010052"/>
    </source>
</evidence>
<dbReference type="EC" id="3.1.30.-" evidence="10"/>
<dbReference type="GO" id="GO:0004519">
    <property type="term" value="F:endonuclease activity"/>
    <property type="evidence" value="ECO:0007669"/>
    <property type="project" value="UniProtKB-UniRule"/>
</dbReference>
<evidence type="ECO:0000256" key="12">
    <source>
        <dbReference type="SAM" id="SignalP"/>
    </source>
</evidence>
<dbReference type="SMART" id="SM00892">
    <property type="entry name" value="Endonuclease_NS"/>
    <property type="match status" value="1"/>
</dbReference>
<evidence type="ECO:0000256" key="6">
    <source>
        <dbReference type="ARBA" id="ARBA00022801"/>
    </source>
</evidence>
<evidence type="ECO:0000256" key="4">
    <source>
        <dbReference type="ARBA" id="ARBA00022723"/>
    </source>
</evidence>
<dbReference type="PANTHER" id="PTHR13966">
    <property type="entry name" value="ENDONUCLEASE RELATED"/>
    <property type="match status" value="1"/>
</dbReference>
<feature type="active site" description="Proton acceptor" evidence="8">
    <location>
        <position position="120"/>
    </location>
</feature>
<evidence type="ECO:0000256" key="1">
    <source>
        <dbReference type="ARBA" id="ARBA00001946"/>
    </source>
</evidence>
<keyword evidence="5 10" id="KW-0255">Endonuclease</keyword>
<evidence type="ECO:0000259" key="13">
    <source>
        <dbReference type="SMART" id="SM00477"/>
    </source>
</evidence>
<keyword evidence="4 9" id="KW-0479">Metal-binding</keyword>
<organism evidence="15 16">
    <name type="scientific">Polaromonas vacuolata</name>
    <dbReference type="NCBI Taxonomy" id="37448"/>
    <lineage>
        <taxon>Bacteria</taxon>
        <taxon>Pseudomonadati</taxon>
        <taxon>Pseudomonadota</taxon>
        <taxon>Betaproteobacteria</taxon>
        <taxon>Burkholderiales</taxon>
        <taxon>Comamonadaceae</taxon>
        <taxon>Polaromonas</taxon>
    </lineage>
</organism>
<keyword evidence="6 10" id="KW-0378">Hydrolase</keyword>
<dbReference type="GO" id="GO:0046872">
    <property type="term" value="F:metal ion binding"/>
    <property type="evidence" value="ECO:0007669"/>
    <property type="project" value="UniProtKB-KW"/>
</dbReference>
<comment type="cofactor">
    <cofactor evidence="1 10">
        <name>Mg(2+)</name>
        <dbReference type="ChEBI" id="CHEBI:18420"/>
    </cofactor>
</comment>
<feature type="compositionally biased region" description="Low complexity" evidence="11">
    <location>
        <begin position="253"/>
        <end position="271"/>
    </location>
</feature>
<evidence type="ECO:0000256" key="5">
    <source>
        <dbReference type="ARBA" id="ARBA00022759"/>
    </source>
</evidence>
<name>A0A6H2HBV6_9BURK</name>
<feature type="signal peptide" evidence="12">
    <location>
        <begin position="1"/>
        <end position="26"/>
    </location>
</feature>
<evidence type="ECO:0000313" key="16">
    <source>
        <dbReference type="Proteomes" id="UP000502041"/>
    </source>
</evidence>
<evidence type="ECO:0000256" key="8">
    <source>
        <dbReference type="PIRSR" id="PIRSR640255-1"/>
    </source>
</evidence>
<dbReference type="GO" id="GO:0003676">
    <property type="term" value="F:nucleic acid binding"/>
    <property type="evidence" value="ECO:0007669"/>
    <property type="project" value="InterPro"/>
</dbReference>
<dbReference type="Proteomes" id="UP000502041">
    <property type="component" value="Chromosome"/>
</dbReference>
<dbReference type="KEGG" id="pvac:HC248_02686"/>
<dbReference type="AlphaFoldDB" id="A0A6H2HBV6"/>
<keyword evidence="3 10" id="KW-0540">Nuclease</keyword>
<evidence type="ECO:0000259" key="14">
    <source>
        <dbReference type="SMART" id="SM00892"/>
    </source>
</evidence>
<reference evidence="15 16" key="1">
    <citation type="submission" date="2020-04" db="EMBL/GenBank/DDBJ databases">
        <title>Complete genome of a Psychrophilic, Marine, Gas Vacuolate Bacterium Polaromonas vacuolata KCTC 22033T.</title>
        <authorList>
            <person name="Hwang K."/>
            <person name="Kim K.M."/>
        </authorList>
    </citation>
    <scope>NUCLEOTIDE SEQUENCE [LARGE SCALE GENOMIC DNA]</scope>
    <source>
        <strain evidence="15 16">KCTC 22033</strain>
    </source>
</reference>
<feature type="binding site" evidence="9">
    <location>
        <position position="150"/>
    </location>
    <ligand>
        <name>Mg(2+)</name>
        <dbReference type="ChEBI" id="CHEBI:18420"/>
        <note>catalytic</note>
    </ligand>
</feature>
<feature type="chain" id="PRO_5026101440" description="Endonuclease" evidence="12">
    <location>
        <begin position="27"/>
        <end position="304"/>
    </location>
</feature>
<protein>
    <recommendedName>
        <fullName evidence="10">Endonuclease</fullName>
        <ecNumber evidence="10">3.1.30.-</ecNumber>
    </recommendedName>
</protein>
<accession>A0A6H2HBV6</accession>
<feature type="domain" description="DNA/RNA non-specific endonuclease/pyrophosphatase/phosphodiesterase" evidence="14">
    <location>
        <begin position="55"/>
        <end position="244"/>
    </location>
</feature>
<dbReference type="InterPro" id="IPR044925">
    <property type="entry name" value="His-Me_finger_sf"/>
</dbReference>
<evidence type="ECO:0000256" key="10">
    <source>
        <dbReference type="RuleBase" id="RU366055"/>
    </source>
</evidence>
<dbReference type="Pfam" id="PF01223">
    <property type="entry name" value="Endonuclease_NS"/>
    <property type="match status" value="1"/>
</dbReference>
<dbReference type="PROSITE" id="PS01070">
    <property type="entry name" value="NUCLEASE_NON_SPEC"/>
    <property type="match status" value="1"/>
</dbReference>
<dbReference type="SUPFAM" id="SSF54060">
    <property type="entry name" value="His-Me finger endonucleases"/>
    <property type="match status" value="1"/>
</dbReference>
<keyword evidence="12" id="KW-0732">Signal</keyword>
<dbReference type="SMART" id="SM00477">
    <property type="entry name" value="NUC"/>
    <property type="match status" value="1"/>
</dbReference>
<dbReference type="Gene3D" id="3.40.570.10">
    <property type="entry name" value="Extracellular Endonuclease, subunit A"/>
    <property type="match status" value="1"/>
</dbReference>
<dbReference type="InterPro" id="IPR040255">
    <property type="entry name" value="Non-specific_endonuclease"/>
</dbReference>
<evidence type="ECO:0000256" key="3">
    <source>
        <dbReference type="ARBA" id="ARBA00022722"/>
    </source>
</evidence>
<dbReference type="InterPro" id="IPR020821">
    <property type="entry name" value="ENPP1-3/EXOG-like_nuc-like"/>
</dbReference>
<evidence type="ECO:0000256" key="11">
    <source>
        <dbReference type="SAM" id="MobiDB-lite"/>
    </source>
</evidence>
<evidence type="ECO:0000256" key="7">
    <source>
        <dbReference type="ARBA" id="ARBA00022842"/>
    </source>
</evidence>
<feature type="domain" description="ENPP1-3/EXOG-like endonuclease/phosphodiesterase" evidence="13">
    <location>
        <begin position="56"/>
        <end position="244"/>
    </location>
</feature>
<dbReference type="PANTHER" id="PTHR13966:SF5">
    <property type="entry name" value="ENDONUCLEASE G, MITOCHONDRIAL"/>
    <property type="match status" value="1"/>
</dbReference>
<evidence type="ECO:0000256" key="9">
    <source>
        <dbReference type="PIRSR" id="PIRSR640255-2"/>
    </source>
</evidence>